<feature type="transmembrane region" description="Helical" evidence="6">
    <location>
        <begin position="134"/>
        <end position="157"/>
    </location>
</feature>
<feature type="transmembrane region" description="Helical" evidence="6">
    <location>
        <begin position="216"/>
        <end position="238"/>
    </location>
</feature>
<evidence type="ECO:0000256" key="5">
    <source>
        <dbReference type="ARBA" id="ARBA00038359"/>
    </source>
</evidence>
<protein>
    <submittedName>
        <fullName evidence="8">Integral membrane protein</fullName>
    </submittedName>
</protein>
<feature type="transmembrane region" description="Helical" evidence="6">
    <location>
        <begin position="96"/>
        <end position="122"/>
    </location>
</feature>
<keyword evidence="3 6" id="KW-1133">Transmembrane helix</keyword>
<keyword evidence="4 6" id="KW-0472">Membrane</keyword>
<feature type="transmembrane region" description="Helical" evidence="6">
    <location>
        <begin position="177"/>
        <end position="204"/>
    </location>
</feature>
<gene>
    <name evidence="8" type="ORF">AAL_00625</name>
</gene>
<accession>A0A166V075</accession>
<dbReference type="AlphaFoldDB" id="A0A166V075"/>
<dbReference type="PANTHER" id="PTHR33048:SF47">
    <property type="entry name" value="INTEGRAL MEMBRANE PROTEIN-RELATED"/>
    <property type="match status" value="1"/>
</dbReference>
<comment type="subcellular location">
    <subcellularLocation>
        <location evidence="1">Membrane</location>
        <topology evidence="1">Multi-pass membrane protein</topology>
    </subcellularLocation>
</comment>
<comment type="caution">
    <text evidence="8">The sequence shown here is derived from an EMBL/GenBank/DDBJ whole genome shotgun (WGS) entry which is preliminary data.</text>
</comment>
<proteinExistence type="inferred from homology"/>
<feature type="transmembrane region" description="Helical" evidence="6">
    <location>
        <begin position="52"/>
        <end position="76"/>
    </location>
</feature>
<keyword evidence="9" id="KW-1185">Reference proteome</keyword>
<evidence type="ECO:0000256" key="6">
    <source>
        <dbReference type="SAM" id="Phobius"/>
    </source>
</evidence>
<sequence>MSQSQLSPEEALEDQSPQLLAVAITFTILPLVSVALRFAARKVSRQTLWFDDWLVIVGAALSVAQLAFFIKALHYGFGKHGQVLEQNGQLHYLEGYFMYIYLGELWFVVDVTLSKLSVLCLYLRIFRVDRRFRLICYTVMGVVISWGVAVFFATMLQCLPIRGAWKVSEPGRNCIRWRAYFLGTSVSNIVTDATVIGLSVPMLWKLQLSVSRKIGLIILFLIAATTTIISIGRCYYGTTATIEDPTWNWITVAVLTTVEANVAICCACMPVVYPLFRVLIGRRRSTFQRSHENAGEHSSYRLKRLASRDWAAEGRSLVTDNGDQGSISASSQPAPKDGIMVRRDYRVTRTGVNSTTEDTTEESMIEDGTTERAQDDNIVNVHVSTHNAV</sequence>
<dbReference type="InterPro" id="IPR049326">
    <property type="entry name" value="Rhodopsin_dom_fungi"/>
</dbReference>
<dbReference type="OrthoDB" id="444631at2759"/>
<feature type="domain" description="Rhodopsin" evidence="7">
    <location>
        <begin position="36"/>
        <end position="277"/>
    </location>
</feature>
<evidence type="ECO:0000313" key="8">
    <source>
        <dbReference type="EMBL" id="OAA33160.1"/>
    </source>
</evidence>
<keyword evidence="2 6" id="KW-0812">Transmembrane</keyword>
<dbReference type="InterPro" id="IPR052337">
    <property type="entry name" value="SAT4-like"/>
</dbReference>
<dbReference type="Proteomes" id="UP000078544">
    <property type="component" value="Unassembled WGS sequence"/>
</dbReference>
<dbReference type="GO" id="GO:0016020">
    <property type="term" value="C:membrane"/>
    <property type="evidence" value="ECO:0007669"/>
    <property type="project" value="UniProtKB-SubCell"/>
</dbReference>
<name>A0A166V075_9HYPO</name>
<evidence type="ECO:0000256" key="4">
    <source>
        <dbReference type="ARBA" id="ARBA00023136"/>
    </source>
</evidence>
<evidence type="ECO:0000313" key="9">
    <source>
        <dbReference type="Proteomes" id="UP000078544"/>
    </source>
</evidence>
<organism evidence="8 9">
    <name type="scientific">Moelleriella libera RCEF 2490</name>
    <dbReference type="NCBI Taxonomy" id="1081109"/>
    <lineage>
        <taxon>Eukaryota</taxon>
        <taxon>Fungi</taxon>
        <taxon>Dikarya</taxon>
        <taxon>Ascomycota</taxon>
        <taxon>Pezizomycotina</taxon>
        <taxon>Sordariomycetes</taxon>
        <taxon>Hypocreomycetidae</taxon>
        <taxon>Hypocreales</taxon>
        <taxon>Clavicipitaceae</taxon>
        <taxon>Moelleriella</taxon>
    </lineage>
</organism>
<dbReference type="PANTHER" id="PTHR33048">
    <property type="entry name" value="PTH11-LIKE INTEGRAL MEMBRANE PROTEIN (AFU_ORTHOLOGUE AFUA_5G11245)"/>
    <property type="match status" value="1"/>
</dbReference>
<evidence type="ECO:0000256" key="2">
    <source>
        <dbReference type="ARBA" id="ARBA00022692"/>
    </source>
</evidence>
<dbReference type="EMBL" id="AZGY01000001">
    <property type="protein sequence ID" value="OAA33160.1"/>
    <property type="molecule type" value="Genomic_DNA"/>
</dbReference>
<evidence type="ECO:0000256" key="1">
    <source>
        <dbReference type="ARBA" id="ARBA00004141"/>
    </source>
</evidence>
<comment type="similarity">
    <text evidence="5">Belongs to the SAT4 family.</text>
</comment>
<feature type="transmembrane region" description="Helical" evidence="6">
    <location>
        <begin position="250"/>
        <end position="276"/>
    </location>
</feature>
<dbReference type="Pfam" id="PF20684">
    <property type="entry name" value="Fung_rhodopsin"/>
    <property type="match status" value="1"/>
</dbReference>
<reference evidence="8 9" key="1">
    <citation type="journal article" date="2016" name="Genome Biol. Evol.">
        <title>Divergent and convergent evolution of fungal pathogenicity.</title>
        <authorList>
            <person name="Shang Y."/>
            <person name="Xiao G."/>
            <person name="Zheng P."/>
            <person name="Cen K."/>
            <person name="Zhan S."/>
            <person name="Wang C."/>
        </authorList>
    </citation>
    <scope>NUCLEOTIDE SEQUENCE [LARGE SCALE GENOMIC DNA]</scope>
    <source>
        <strain evidence="8 9">RCEF 2490</strain>
    </source>
</reference>
<evidence type="ECO:0000259" key="7">
    <source>
        <dbReference type="Pfam" id="PF20684"/>
    </source>
</evidence>
<dbReference type="STRING" id="1081109.A0A166V075"/>
<evidence type="ECO:0000256" key="3">
    <source>
        <dbReference type="ARBA" id="ARBA00022989"/>
    </source>
</evidence>
<feature type="transmembrane region" description="Helical" evidence="6">
    <location>
        <begin position="20"/>
        <end position="40"/>
    </location>
</feature>